<dbReference type="RefSeq" id="WP_173317300.1">
    <property type="nucleotide sequence ID" value="NZ_BAAAUE010000005.1"/>
</dbReference>
<protein>
    <submittedName>
        <fullName evidence="1">Uncharacterized protein</fullName>
    </submittedName>
</protein>
<dbReference type="InterPro" id="IPR011518">
    <property type="entry name" value="Transposase_36"/>
</dbReference>
<reference evidence="1 2" key="1">
    <citation type="submission" date="2020-07" db="EMBL/GenBank/DDBJ databases">
        <title>Sequencing the genomes of 1000 actinobacteria strains.</title>
        <authorList>
            <person name="Klenk H.-P."/>
        </authorList>
    </citation>
    <scope>NUCLEOTIDE SEQUENCE [LARGE SCALE GENOMIC DNA]</scope>
    <source>
        <strain evidence="1 2">DSM 41455</strain>
    </source>
</reference>
<dbReference type="Proteomes" id="UP000530403">
    <property type="component" value="Unassembled WGS sequence"/>
</dbReference>
<sequence>MSSACWKQPSSRRTIPHGARDAAANAGRVNIGIAHGTAAFIVASIRRRCQARVGHDYARPPSGRLLTFDKVVHHGRTTGTTLHPSQAVPCEHGPVRQVRRPTRAGVVLAVLALSLRRTAE</sequence>
<name>A0A7Y9L161_9ACTN</name>
<gene>
    <name evidence="1" type="ORF">HEB29_005679</name>
</gene>
<dbReference type="AlphaFoldDB" id="A0A7Y9L161"/>
<dbReference type="EMBL" id="JACCCF010000001">
    <property type="protein sequence ID" value="NYE44668.1"/>
    <property type="molecule type" value="Genomic_DNA"/>
</dbReference>
<proteinExistence type="predicted"/>
<dbReference type="Pfam" id="PF07592">
    <property type="entry name" value="DDE_Tnp_ISAZ013"/>
    <property type="match status" value="1"/>
</dbReference>
<evidence type="ECO:0000313" key="1">
    <source>
        <dbReference type="EMBL" id="NYE44668.1"/>
    </source>
</evidence>
<comment type="caution">
    <text evidence="1">The sequence shown here is derived from an EMBL/GenBank/DDBJ whole genome shotgun (WGS) entry which is preliminary data.</text>
</comment>
<accession>A0A7Y9L161</accession>
<evidence type="ECO:0000313" key="2">
    <source>
        <dbReference type="Proteomes" id="UP000530403"/>
    </source>
</evidence>
<organism evidence="1 2">
    <name type="scientific">Streptomyces fulvorobeus</name>
    <dbReference type="NCBI Taxonomy" id="284028"/>
    <lineage>
        <taxon>Bacteria</taxon>
        <taxon>Bacillati</taxon>
        <taxon>Actinomycetota</taxon>
        <taxon>Actinomycetes</taxon>
        <taxon>Kitasatosporales</taxon>
        <taxon>Streptomycetaceae</taxon>
        <taxon>Streptomyces</taxon>
    </lineage>
</organism>